<reference evidence="2 3" key="1">
    <citation type="submission" date="2023-11" db="EMBL/GenBank/DDBJ databases">
        <title>Genome sequence of Microbacterium rhizosphaerae KACC 19337.</title>
        <authorList>
            <person name="Choi H."/>
            <person name="Kim S."/>
            <person name="Kim Y."/>
            <person name="Kwon S.-W."/>
            <person name="Heo J."/>
        </authorList>
    </citation>
    <scope>NUCLEOTIDE SEQUENCE [LARGE SCALE GENOMIC DNA]</scope>
    <source>
        <strain evidence="2 3">KACC 19337</strain>
    </source>
</reference>
<keyword evidence="1" id="KW-0472">Membrane</keyword>
<evidence type="ECO:0000313" key="3">
    <source>
        <dbReference type="Proteomes" id="UP001323798"/>
    </source>
</evidence>
<organism evidence="2 3">
    <name type="scientific">Microbacterium rhizosphaerae</name>
    <dbReference type="NCBI Taxonomy" id="1678237"/>
    <lineage>
        <taxon>Bacteria</taxon>
        <taxon>Bacillati</taxon>
        <taxon>Actinomycetota</taxon>
        <taxon>Actinomycetes</taxon>
        <taxon>Micrococcales</taxon>
        <taxon>Microbacteriaceae</taxon>
        <taxon>Microbacterium</taxon>
    </lineage>
</organism>
<dbReference type="EMBL" id="CP139368">
    <property type="protein sequence ID" value="WPR91120.1"/>
    <property type="molecule type" value="Genomic_DNA"/>
</dbReference>
<sequence length="254" mass="26919">MGPWTMATDAADLEGTVPTEVTVGAAGEAGETDAALGRRLQILATEHWGLLAARSTAQSEVLTRITIYLTLVSAGLVTIGILGQATHFAVWFPVAALGILGFLSVVGLLTLMRVLTVSEEDFMYVTAMNRIRAGYARVDPAAAEYFLASTHDDELGMRVTYSFLRHRGAVEQVLGSSTILSILVNATVTGMFVGGLCAALGVPVVGAVVVGVGFGLCVIGGGIWYAGHWFTSAWRRYKPLSPSVGPPPHWQRSR</sequence>
<evidence type="ECO:0000256" key="1">
    <source>
        <dbReference type="SAM" id="Phobius"/>
    </source>
</evidence>
<keyword evidence="1" id="KW-0812">Transmembrane</keyword>
<keyword evidence="1" id="KW-1133">Transmembrane helix</keyword>
<keyword evidence="3" id="KW-1185">Reference proteome</keyword>
<feature type="transmembrane region" description="Helical" evidence="1">
    <location>
        <begin position="88"/>
        <end position="111"/>
    </location>
</feature>
<gene>
    <name evidence="2" type="ORF">SM116_07490</name>
</gene>
<dbReference type="Proteomes" id="UP001323798">
    <property type="component" value="Chromosome"/>
</dbReference>
<feature type="transmembrane region" description="Helical" evidence="1">
    <location>
        <begin position="200"/>
        <end position="226"/>
    </location>
</feature>
<evidence type="ECO:0000313" key="2">
    <source>
        <dbReference type="EMBL" id="WPR91120.1"/>
    </source>
</evidence>
<feature type="transmembrane region" description="Helical" evidence="1">
    <location>
        <begin position="61"/>
        <end position="82"/>
    </location>
</feature>
<evidence type="ECO:0008006" key="4">
    <source>
        <dbReference type="Google" id="ProtNLM"/>
    </source>
</evidence>
<dbReference type="RefSeq" id="WP_320943821.1">
    <property type="nucleotide sequence ID" value="NZ_BAABEU010000009.1"/>
</dbReference>
<proteinExistence type="predicted"/>
<name>A0ABZ0SQT5_9MICO</name>
<feature type="transmembrane region" description="Helical" evidence="1">
    <location>
        <begin position="173"/>
        <end position="194"/>
    </location>
</feature>
<accession>A0ABZ0SQT5</accession>
<protein>
    <recommendedName>
        <fullName evidence="4">ABC transporter ATP-binding protein</fullName>
    </recommendedName>
</protein>